<accession>A0A9D1LIY6</accession>
<evidence type="ECO:0000313" key="20">
    <source>
        <dbReference type="EMBL" id="HIU42373.1"/>
    </source>
</evidence>
<feature type="transmembrane region" description="Helical" evidence="18">
    <location>
        <begin position="69"/>
        <end position="93"/>
    </location>
</feature>
<keyword evidence="10" id="KW-0238">DNA-binding</keyword>
<evidence type="ECO:0000313" key="21">
    <source>
        <dbReference type="Proteomes" id="UP000824082"/>
    </source>
</evidence>
<dbReference type="Gene3D" id="3.40.50.300">
    <property type="entry name" value="P-loop containing nucleotide triphosphate hydrolases"/>
    <property type="match status" value="1"/>
</dbReference>
<feature type="compositionally biased region" description="Low complexity" evidence="17">
    <location>
        <begin position="1"/>
        <end position="11"/>
    </location>
</feature>
<dbReference type="InterPro" id="IPR050206">
    <property type="entry name" value="FtsK/SpoIIIE/SftA"/>
</dbReference>
<evidence type="ECO:0000256" key="7">
    <source>
        <dbReference type="ARBA" id="ARBA00022829"/>
    </source>
</evidence>
<dbReference type="GO" id="GO:0005886">
    <property type="term" value="C:plasma membrane"/>
    <property type="evidence" value="ECO:0007669"/>
    <property type="project" value="UniProtKB-SubCell"/>
</dbReference>
<dbReference type="SUPFAM" id="SSF46785">
    <property type="entry name" value="Winged helix' DNA-binding domain"/>
    <property type="match status" value="1"/>
</dbReference>
<organism evidence="20 21">
    <name type="scientific">Candidatus Egerieicola faecale</name>
    <dbReference type="NCBI Taxonomy" id="2840774"/>
    <lineage>
        <taxon>Bacteria</taxon>
        <taxon>Bacillati</taxon>
        <taxon>Bacillota</taxon>
        <taxon>Clostridia</taxon>
        <taxon>Eubacteriales</taxon>
        <taxon>Oscillospiraceae</taxon>
        <taxon>Oscillospiraceae incertae sedis</taxon>
        <taxon>Candidatus Egerieicola</taxon>
    </lineage>
</organism>
<dbReference type="PANTHER" id="PTHR22683:SF41">
    <property type="entry name" value="DNA TRANSLOCASE FTSK"/>
    <property type="match status" value="1"/>
</dbReference>
<evidence type="ECO:0000256" key="4">
    <source>
        <dbReference type="ARBA" id="ARBA00022618"/>
    </source>
</evidence>
<dbReference type="PROSITE" id="PS50901">
    <property type="entry name" value="FTSK"/>
    <property type="match status" value="1"/>
</dbReference>
<dbReference type="InterPro" id="IPR027417">
    <property type="entry name" value="P-loop_NTPase"/>
</dbReference>
<dbReference type="Gene3D" id="3.30.980.40">
    <property type="match status" value="1"/>
</dbReference>
<evidence type="ECO:0000256" key="11">
    <source>
        <dbReference type="ARBA" id="ARBA00023136"/>
    </source>
</evidence>
<dbReference type="EMBL" id="DVMX01000142">
    <property type="protein sequence ID" value="HIU42373.1"/>
    <property type="molecule type" value="Genomic_DNA"/>
</dbReference>
<comment type="similarity">
    <text evidence="2">Belongs to the FtsK/SpoIIIE/SftA family.</text>
</comment>
<name>A0A9D1LIY6_9FIRM</name>
<dbReference type="InterPro" id="IPR018541">
    <property type="entry name" value="Ftsk_gamma"/>
</dbReference>
<dbReference type="InterPro" id="IPR041027">
    <property type="entry name" value="FtsK_alpha"/>
</dbReference>
<evidence type="ECO:0000256" key="14">
    <source>
        <dbReference type="ARBA" id="ARBA00025923"/>
    </source>
</evidence>
<dbReference type="SMART" id="SM00382">
    <property type="entry name" value="AAA"/>
    <property type="match status" value="1"/>
</dbReference>
<evidence type="ECO:0000256" key="15">
    <source>
        <dbReference type="PROSITE-ProRule" id="PRU00289"/>
    </source>
</evidence>
<feature type="transmembrane region" description="Helical" evidence="18">
    <location>
        <begin position="171"/>
        <end position="190"/>
    </location>
</feature>
<dbReference type="Pfam" id="PF01580">
    <property type="entry name" value="FtsK_SpoIIIE"/>
    <property type="match status" value="1"/>
</dbReference>
<dbReference type="SMART" id="SM00843">
    <property type="entry name" value="Ftsk_gamma"/>
    <property type="match status" value="1"/>
</dbReference>
<evidence type="ECO:0000256" key="12">
    <source>
        <dbReference type="ARBA" id="ARBA00023306"/>
    </source>
</evidence>
<dbReference type="GO" id="GO:0007059">
    <property type="term" value="P:chromosome segregation"/>
    <property type="evidence" value="ECO:0007669"/>
    <property type="project" value="UniProtKB-KW"/>
</dbReference>
<keyword evidence="12" id="KW-0131">Cell cycle</keyword>
<dbReference type="GO" id="GO:0051301">
    <property type="term" value="P:cell division"/>
    <property type="evidence" value="ECO:0007669"/>
    <property type="project" value="UniProtKB-KW"/>
</dbReference>
<comment type="function">
    <text evidence="13">Essential cell division protein that coordinates cell division and chromosome segregation. The N-terminus is involved in assembly of the cell-division machinery. The C-terminus functions as a DNA motor that moves dsDNA in an ATP-dependent manner towards the dif recombination site, which is located within the replication terminus region. Required for activation of the Xer recombinase, allowing activation of chromosome unlinking by recombination.</text>
</comment>
<dbReference type="Pfam" id="PF17854">
    <property type="entry name" value="FtsK_alpha"/>
    <property type="match status" value="1"/>
</dbReference>
<protein>
    <submittedName>
        <fullName evidence="20">DNA translocase FtsK</fullName>
    </submittedName>
</protein>
<keyword evidence="9 18" id="KW-1133">Transmembrane helix</keyword>
<reference evidence="20" key="1">
    <citation type="submission" date="2020-10" db="EMBL/GenBank/DDBJ databases">
        <authorList>
            <person name="Gilroy R."/>
        </authorList>
    </citation>
    <scope>NUCLEOTIDE SEQUENCE</scope>
    <source>
        <strain evidence="20">4509</strain>
    </source>
</reference>
<dbReference type="InterPro" id="IPR025199">
    <property type="entry name" value="FtsK_4TM"/>
</dbReference>
<gene>
    <name evidence="20" type="ORF">IAD19_07455</name>
</gene>
<keyword evidence="3" id="KW-1003">Cell membrane</keyword>
<comment type="subcellular location">
    <subcellularLocation>
        <location evidence="1">Cell membrane</location>
        <topology evidence="1">Multi-pass membrane protein</topology>
    </subcellularLocation>
</comment>
<feature type="transmembrane region" description="Helical" evidence="18">
    <location>
        <begin position="38"/>
        <end position="57"/>
    </location>
</feature>
<feature type="transmembrane region" description="Helical" evidence="18">
    <location>
        <begin position="144"/>
        <end position="164"/>
    </location>
</feature>
<dbReference type="InterPro" id="IPR036390">
    <property type="entry name" value="WH_DNA-bd_sf"/>
</dbReference>
<dbReference type="InterPro" id="IPR003593">
    <property type="entry name" value="AAA+_ATPase"/>
</dbReference>
<dbReference type="AlphaFoldDB" id="A0A9D1LIY6"/>
<proteinExistence type="inferred from homology"/>
<keyword evidence="8 15" id="KW-0067">ATP-binding</keyword>
<evidence type="ECO:0000256" key="6">
    <source>
        <dbReference type="ARBA" id="ARBA00022741"/>
    </source>
</evidence>
<comment type="subunit">
    <text evidence="14">Homohexamer. Forms a ring that surrounds DNA.</text>
</comment>
<keyword evidence="5 18" id="KW-0812">Transmembrane</keyword>
<feature type="compositionally biased region" description="Basic and acidic residues" evidence="17">
    <location>
        <begin position="349"/>
        <end position="359"/>
    </location>
</feature>
<feature type="compositionally biased region" description="Basic residues" evidence="17">
    <location>
        <begin position="12"/>
        <end position="24"/>
    </location>
</feature>
<dbReference type="PANTHER" id="PTHR22683">
    <property type="entry name" value="SPORULATION PROTEIN RELATED"/>
    <property type="match status" value="1"/>
</dbReference>
<dbReference type="Proteomes" id="UP000824082">
    <property type="component" value="Unassembled WGS sequence"/>
</dbReference>
<dbReference type="CDD" id="cd01127">
    <property type="entry name" value="TrwB_TraG_TraD_VirD4"/>
    <property type="match status" value="1"/>
</dbReference>
<keyword evidence="16" id="KW-0175">Coiled coil</keyword>
<evidence type="ECO:0000256" key="13">
    <source>
        <dbReference type="ARBA" id="ARBA00024986"/>
    </source>
</evidence>
<feature type="transmembrane region" description="Helical" evidence="18">
    <location>
        <begin position="105"/>
        <end position="124"/>
    </location>
</feature>
<evidence type="ECO:0000256" key="18">
    <source>
        <dbReference type="SAM" id="Phobius"/>
    </source>
</evidence>
<dbReference type="SUPFAM" id="SSF52540">
    <property type="entry name" value="P-loop containing nucleoside triphosphate hydrolases"/>
    <property type="match status" value="1"/>
</dbReference>
<feature type="binding site" evidence="15">
    <location>
        <begin position="538"/>
        <end position="545"/>
    </location>
    <ligand>
        <name>ATP</name>
        <dbReference type="ChEBI" id="CHEBI:30616"/>
    </ligand>
</feature>
<evidence type="ECO:0000256" key="17">
    <source>
        <dbReference type="SAM" id="MobiDB-lite"/>
    </source>
</evidence>
<feature type="region of interest" description="Disordered" evidence="17">
    <location>
        <begin position="1"/>
        <end position="29"/>
    </location>
</feature>
<keyword evidence="11 18" id="KW-0472">Membrane</keyword>
<feature type="coiled-coil region" evidence="16">
    <location>
        <begin position="200"/>
        <end position="234"/>
    </location>
</feature>
<evidence type="ECO:0000259" key="19">
    <source>
        <dbReference type="PROSITE" id="PS50901"/>
    </source>
</evidence>
<evidence type="ECO:0000256" key="16">
    <source>
        <dbReference type="SAM" id="Coils"/>
    </source>
</evidence>
<evidence type="ECO:0000256" key="5">
    <source>
        <dbReference type="ARBA" id="ARBA00022692"/>
    </source>
</evidence>
<evidence type="ECO:0000256" key="10">
    <source>
        <dbReference type="ARBA" id="ARBA00023125"/>
    </source>
</evidence>
<keyword evidence="6 15" id="KW-0547">Nucleotide-binding</keyword>
<dbReference type="GO" id="GO:0005524">
    <property type="term" value="F:ATP binding"/>
    <property type="evidence" value="ECO:0007669"/>
    <property type="project" value="UniProtKB-UniRule"/>
</dbReference>
<keyword evidence="4" id="KW-0132">Cell division</keyword>
<evidence type="ECO:0000256" key="1">
    <source>
        <dbReference type="ARBA" id="ARBA00004651"/>
    </source>
</evidence>
<comment type="caution">
    <text evidence="20">The sequence shown here is derived from an EMBL/GenBank/DDBJ whole genome shotgun (WGS) entry which is preliminary data.</text>
</comment>
<dbReference type="InterPro" id="IPR036388">
    <property type="entry name" value="WH-like_DNA-bd_sf"/>
</dbReference>
<feature type="domain" description="FtsK" evidence="19">
    <location>
        <begin position="521"/>
        <end position="711"/>
    </location>
</feature>
<dbReference type="Pfam" id="PF09397">
    <property type="entry name" value="FtsK_gamma"/>
    <property type="match status" value="1"/>
</dbReference>
<dbReference type="Gene3D" id="1.10.10.10">
    <property type="entry name" value="Winged helix-like DNA-binding domain superfamily/Winged helix DNA-binding domain"/>
    <property type="match status" value="1"/>
</dbReference>
<dbReference type="GO" id="GO:0003677">
    <property type="term" value="F:DNA binding"/>
    <property type="evidence" value="ECO:0007669"/>
    <property type="project" value="UniProtKB-KW"/>
</dbReference>
<dbReference type="Pfam" id="PF13491">
    <property type="entry name" value="FtsK_4TM"/>
    <property type="match status" value="1"/>
</dbReference>
<feature type="region of interest" description="Disordered" evidence="17">
    <location>
        <begin position="245"/>
        <end position="325"/>
    </location>
</feature>
<feature type="region of interest" description="Disordered" evidence="17">
    <location>
        <begin position="338"/>
        <end position="363"/>
    </location>
</feature>
<evidence type="ECO:0000256" key="3">
    <source>
        <dbReference type="ARBA" id="ARBA00022475"/>
    </source>
</evidence>
<sequence length="881" mass="96442">MATKKTTGKSSSRSKRRTSSRKSSSKAALEKKRQSTNLIGGTITFVLGLLLLFMALIPGENAWLFLHNTLFGLFGVGGYVLPVLLCICGLIAVLRKEIVKLANKLWQALLVLILFSSAVQVIFVGQFAQGNLGDVLSGLWQDGVQLTGGGVFSVLLGWPLLAAFGQVGASIFLVLVGLLVLLLLTGRSLLDVINTFRQPDDEAAQQYQEAQEELREQKRQLRQQQRQIRREEKLQKKRRQIDIALTEADHQRLQQQKSAEDTENPMLKKPIHQAPIPKVTNNRFDFRQVEDISETTPPAEQKTEKKSASRPASANPPAPEEEQPQDAQLNELVKKAIPQPIQPELSGDTLRETAPAKEPEPDEAQDVMGVLDVAHQEEAKPVKAYQYPPITLLNPPQDHGNRDLSIELRGNAELLVDTLKSFGVQTRVVDISRGPTVTRYELQPSAGVKISKITGLADDIALNLASAGVRIEAPIPNKAAVGIEVPNKETEIVTMREIIDTKMFREAKSKLTVALGRDISGHEVCFDIAKMPHMLIAGATGSGKSVCINAILMSLLYKASPSEVKLLLVDPKVVELGVYNGIPHLLVPVVTDPRKAAGALGWAVTEMLNRYKLFADSSVRDIKGYNEMAAQQSLELLPEIVIIIDELADLMMAAPNEVEDAICRLAQMARAAGMHLIIATQRPSVDVITGVIKANIPSRIAFSVSSQVDSRTIIDSGGAEKLLGKGDMLFFPMGMPKPTRLQCCFVSDKEVEAVVDYIKHSGESAEYDDAILDEIDRQAEASANKKGKKSEEDVEGGDEVDPLLDKAIEVVIESGQASTSYLQRRLKVGYSRAARIIDQMEQKGVIGPFEGSKPRAVLMTRAQYLEMTLQPDHIASGDTTE</sequence>
<evidence type="ECO:0000256" key="9">
    <source>
        <dbReference type="ARBA" id="ARBA00022989"/>
    </source>
</evidence>
<evidence type="ECO:0000256" key="8">
    <source>
        <dbReference type="ARBA" id="ARBA00022840"/>
    </source>
</evidence>
<reference evidence="20" key="2">
    <citation type="journal article" date="2021" name="PeerJ">
        <title>Extensive microbial diversity within the chicken gut microbiome revealed by metagenomics and culture.</title>
        <authorList>
            <person name="Gilroy R."/>
            <person name="Ravi A."/>
            <person name="Getino M."/>
            <person name="Pursley I."/>
            <person name="Horton D.L."/>
            <person name="Alikhan N.F."/>
            <person name="Baker D."/>
            <person name="Gharbi K."/>
            <person name="Hall N."/>
            <person name="Watson M."/>
            <person name="Adriaenssens E.M."/>
            <person name="Foster-Nyarko E."/>
            <person name="Jarju S."/>
            <person name="Secka A."/>
            <person name="Antonio M."/>
            <person name="Oren A."/>
            <person name="Chaudhuri R.R."/>
            <person name="La Ragione R."/>
            <person name="Hildebrand F."/>
            <person name="Pallen M.J."/>
        </authorList>
    </citation>
    <scope>NUCLEOTIDE SEQUENCE</scope>
    <source>
        <strain evidence="20">4509</strain>
    </source>
</reference>
<dbReference type="InterPro" id="IPR002543">
    <property type="entry name" value="FtsK_dom"/>
</dbReference>
<keyword evidence="7" id="KW-0159">Chromosome partition</keyword>
<evidence type="ECO:0000256" key="2">
    <source>
        <dbReference type="ARBA" id="ARBA00006474"/>
    </source>
</evidence>